<dbReference type="EC" id="2.8.4.4" evidence="2"/>
<keyword evidence="2" id="KW-0687">Ribonucleoprotein</keyword>
<sequence length="51" mass="5646">MLVEEPGCGRSRRDAPEIDGQVYFTGKAEVGDIVRVIVERADAYDLYGTID</sequence>
<dbReference type="AlphaFoldDB" id="A0A645B9C4"/>
<comment type="caution">
    <text evidence="2">The sequence shown here is derived from an EMBL/GenBank/DDBJ whole genome shotgun (WGS) entry which is preliminary data.</text>
</comment>
<dbReference type="InterPro" id="IPR002792">
    <property type="entry name" value="TRAM_dom"/>
</dbReference>
<dbReference type="InterPro" id="IPR012340">
    <property type="entry name" value="NA-bd_OB-fold"/>
</dbReference>
<evidence type="ECO:0000313" key="2">
    <source>
        <dbReference type="EMBL" id="MPM62079.1"/>
    </source>
</evidence>
<protein>
    <submittedName>
        <fullName evidence="2">Ribosomal protein S12 methylthiotransferase RimO</fullName>
        <ecNumber evidence="2">2.8.4.4</ecNumber>
    </submittedName>
</protein>
<dbReference type="EMBL" id="VSSQ01018677">
    <property type="protein sequence ID" value="MPM62079.1"/>
    <property type="molecule type" value="Genomic_DNA"/>
</dbReference>
<feature type="domain" description="TRAM" evidence="1">
    <location>
        <begin position="8"/>
        <end position="50"/>
    </location>
</feature>
<keyword evidence="2" id="KW-0689">Ribosomal protein</keyword>
<dbReference type="Gene3D" id="2.40.50.140">
    <property type="entry name" value="Nucleic acid-binding proteins"/>
    <property type="match status" value="1"/>
</dbReference>
<evidence type="ECO:0000259" key="1">
    <source>
        <dbReference type="Pfam" id="PF18693"/>
    </source>
</evidence>
<dbReference type="GO" id="GO:0005840">
    <property type="term" value="C:ribosome"/>
    <property type="evidence" value="ECO:0007669"/>
    <property type="project" value="UniProtKB-KW"/>
</dbReference>
<dbReference type="Pfam" id="PF18693">
    <property type="entry name" value="TRAM_2"/>
    <property type="match status" value="1"/>
</dbReference>
<reference evidence="2" key="1">
    <citation type="submission" date="2019-08" db="EMBL/GenBank/DDBJ databases">
        <authorList>
            <person name="Kucharzyk K."/>
            <person name="Murdoch R.W."/>
            <person name="Higgins S."/>
            <person name="Loffler F."/>
        </authorList>
    </citation>
    <scope>NUCLEOTIDE SEQUENCE</scope>
</reference>
<keyword evidence="2" id="KW-0808">Transferase</keyword>
<organism evidence="2">
    <name type="scientific">bioreactor metagenome</name>
    <dbReference type="NCBI Taxonomy" id="1076179"/>
    <lineage>
        <taxon>unclassified sequences</taxon>
        <taxon>metagenomes</taxon>
        <taxon>ecological metagenomes</taxon>
    </lineage>
</organism>
<name>A0A645B9C4_9ZZZZ</name>
<proteinExistence type="predicted"/>
<dbReference type="GO" id="GO:0103039">
    <property type="term" value="F:protein methylthiotransferase activity"/>
    <property type="evidence" value="ECO:0007669"/>
    <property type="project" value="UniProtKB-EC"/>
</dbReference>
<accession>A0A645B9C4</accession>
<gene>
    <name evidence="2" type="primary">rimO_37</name>
    <name evidence="2" type="ORF">SDC9_108945</name>
</gene>